<organism evidence="2 3">
    <name type="scientific">Acipenser ruthenus</name>
    <name type="common">Sterlet sturgeon</name>
    <dbReference type="NCBI Taxonomy" id="7906"/>
    <lineage>
        <taxon>Eukaryota</taxon>
        <taxon>Metazoa</taxon>
        <taxon>Chordata</taxon>
        <taxon>Craniata</taxon>
        <taxon>Vertebrata</taxon>
        <taxon>Euteleostomi</taxon>
        <taxon>Actinopterygii</taxon>
        <taxon>Chondrostei</taxon>
        <taxon>Acipenseriformes</taxon>
        <taxon>Acipenseridae</taxon>
        <taxon>Acipenser</taxon>
    </lineage>
</organism>
<dbReference type="Proteomes" id="UP000289886">
    <property type="component" value="Unassembled WGS sequence"/>
</dbReference>
<reference evidence="2 3" key="1">
    <citation type="submission" date="2019-01" db="EMBL/GenBank/DDBJ databases">
        <title>Draft Genome and Complete Hox-Cluster Characterization of the Sterlet Sturgeon (Acipenser ruthenus).</title>
        <authorList>
            <person name="Wei Q."/>
        </authorList>
    </citation>
    <scope>NUCLEOTIDE SEQUENCE [LARGE SCALE GENOMIC DNA]</scope>
    <source>
        <strain evidence="2">WHYD16114868_AA</strain>
        <tissue evidence="2">Blood</tissue>
    </source>
</reference>
<dbReference type="AlphaFoldDB" id="A0A444TZW0"/>
<evidence type="ECO:0000313" key="3">
    <source>
        <dbReference type="Proteomes" id="UP000289886"/>
    </source>
</evidence>
<dbReference type="EMBL" id="SCEB01215650">
    <property type="protein sequence ID" value="RXM28417.1"/>
    <property type="molecule type" value="Genomic_DNA"/>
</dbReference>
<protein>
    <submittedName>
        <fullName evidence="2">Uncharacterized protein</fullName>
    </submittedName>
</protein>
<keyword evidence="3" id="KW-1185">Reference proteome</keyword>
<dbReference type="PANTHER" id="PTHR47018:SF3">
    <property type="entry name" value="MYCBP-ASSOCIATED PROTEIN"/>
    <property type="match status" value="1"/>
</dbReference>
<proteinExistence type="predicted"/>
<accession>A0A444TZW0</accession>
<sequence length="119" mass="13430">MDHMILRPGELHIVMAELHGIGAYIENSRIDFCWTEADLYGPMTVKQITEGKHVKRGVEAHMVTLQALFMLYQEAFFQEHLDLLGRLAAAAENLDRSCADGSCEEIQQAHSEMVKVIES</sequence>
<evidence type="ECO:0000313" key="2">
    <source>
        <dbReference type="EMBL" id="RXM28419.1"/>
    </source>
</evidence>
<gene>
    <name evidence="1" type="ORF">EOD39_9812</name>
    <name evidence="2" type="ORF">EOD39_9814</name>
</gene>
<evidence type="ECO:0000313" key="1">
    <source>
        <dbReference type="EMBL" id="RXM28417.1"/>
    </source>
</evidence>
<dbReference type="PANTHER" id="PTHR47018">
    <property type="entry name" value="CXC DOMAIN-CONTAINING PROTEIN-RELATED"/>
    <property type="match status" value="1"/>
</dbReference>
<name>A0A444TZW0_ACIRT</name>
<dbReference type="EMBL" id="SCEB01215650">
    <property type="protein sequence ID" value="RXM28419.1"/>
    <property type="molecule type" value="Genomic_DNA"/>
</dbReference>
<comment type="caution">
    <text evidence="2">The sequence shown here is derived from an EMBL/GenBank/DDBJ whole genome shotgun (WGS) entry which is preliminary data.</text>
</comment>